<reference evidence="2" key="1">
    <citation type="submission" date="2018-05" db="EMBL/GenBank/DDBJ databases">
        <title>Draft genome of Mucuna pruriens seed.</title>
        <authorList>
            <person name="Nnadi N.E."/>
            <person name="Vos R."/>
            <person name="Hasami M.H."/>
            <person name="Devisetty U.K."/>
            <person name="Aguiy J.C."/>
        </authorList>
    </citation>
    <scope>NUCLEOTIDE SEQUENCE [LARGE SCALE GENOMIC DNA]</scope>
    <source>
        <strain evidence="2">JCA_2017</strain>
    </source>
</reference>
<organism evidence="2 3">
    <name type="scientific">Mucuna pruriens</name>
    <name type="common">Velvet bean</name>
    <name type="synonym">Dolichos pruriens</name>
    <dbReference type="NCBI Taxonomy" id="157652"/>
    <lineage>
        <taxon>Eukaryota</taxon>
        <taxon>Viridiplantae</taxon>
        <taxon>Streptophyta</taxon>
        <taxon>Embryophyta</taxon>
        <taxon>Tracheophyta</taxon>
        <taxon>Spermatophyta</taxon>
        <taxon>Magnoliopsida</taxon>
        <taxon>eudicotyledons</taxon>
        <taxon>Gunneridae</taxon>
        <taxon>Pentapetalae</taxon>
        <taxon>rosids</taxon>
        <taxon>fabids</taxon>
        <taxon>Fabales</taxon>
        <taxon>Fabaceae</taxon>
        <taxon>Papilionoideae</taxon>
        <taxon>50 kb inversion clade</taxon>
        <taxon>NPAAA clade</taxon>
        <taxon>indigoferoid/millettioid clade</taxon>
        <taxon>Phaseoleae</taxon>
        <taxon>Mucuna</taxon>
    </lineage>
</organism>
<dbReference type="InterPro" id="IPR043502">
    <property type="entry name" value="DNA/RNA_pol_sf"/>
</dbReference>
<dbReference type="EMBL" id="QJKJ01004598">
    <property type="protein sequence ID" value="RDX93505.1"/>
    <property type="molecule type" value="Genomic_DNA"/>
</dbReference>
<feature type="non-terminal residue" evidence="2">
    <location>
        <position position="1"/>
    </location>
</feature>
<evidence type="ECO:0000259" key="1">
    <source>
        <dbReference type="Pfam" id="PF00078"/>
    </source>
</evidence>
<proteinExistence type="predicted"/>
<dbReference type="SUPFAM" id="SSF56672">
    <property type="entry name" value="DNA/RNA polymerases"/>
    <property type="match status" value="1"/>
</dbReference>
<evidence type="ECO:0000313" key="2">
    <source>
        <dbReference type="EMBL" id="RDX93505.1"/>
    </source>
</evidence>
<dbReference type="AlphaFoldDB" id="A0A371GSH9"/>
<feature type="domain" description="Reverse transcriptase" evidence="1">
    <location>
        <begin position="3"/>
        <end position="52"/>
    </location>
</feature>
<protein>
    <recommendedName>
        <fullName evidence="1">Reverse transcriptase domain-containing protein</fullName>
    </recommendedName>
</protein>
<dbReference type="Proteomes" id="UP000257109">
    <property type="component" value="Unassembled WGS sequence"/>
</dbReference>
<gene>
    <name evidence="2" type="ORF">CR513_24234</name>
</gene>
<keyword evidence="3" id="KW-1185">Reference proteome</keyword>
<accession>A0A371GSH9</accession>
<evidence type="ECO:0000313" key="3">
    <source>
        <dbReference type="Proteomes" id="UP000257109"/>
    </source>
</evidence>
<dbReference type="InterPro" id="IPR043128">
    <property type="entry name" value="Rev_trsase/Diguanyl_cyclase"/>
</dbReference>
<sequence length="114" mass="13311">MEVFMDDFTVYADLSEACLENLSKVLKRCIDTNLVLNFEKCHFMYPTEALKWTNQRQISSLPFQTPLRCGKFALSWDMQASIEDSSRISANLPCCYRRMWNSSLTSPILKHFRS</sequence>
<dbReference type="Pfam" id="PF00078">
    <property type="entry name" value="RVT_1"/>
    <property type="match status" value="1"/>
</dbReference>
<name>A0A371GSH9_MUCPR</name>
<comment type="caution">
    <text evidence="2">The sequence shown here is derived from an EMBL/GenBank/DDBJ whole genome shotgun (WGS) entry which is preliminary data.</text>
</comment>
<dbReference type="Gene3D" id="3.30.70.270">
    <property type="match status" value="1"/>
</dbReference>
<dbReference type="InterPro" id="IPR000477">
    <property type="entry name" value="RT_dom"/>
</dbReference>